<dbReference type="PROSITE" id="PS50297">
    <property type="entry name" value="ANK_REP_REGION"/>
    <property type="match status" value="1"/>
</dbReference>
<dbReference type="OrthoDB" id="426293at2759"/>
<dbReference type="InterPro" id="IPR002110">
    <property type="entry name" value="Ankyrin_rpt"/>
</dbReference>
<keyword evidence="5" id="KW-1185">Reference proteome</keyword>
<dbReference type="PANTHER" id="PTHR24201">
    <property type="entry name" value="ANK_REP_REGION DOMAIN-CONTAINING PROTEIN"/>
    <property type="match status" value="1"/>
</dbReference>
<evidence type="ECO:0000313" key="5">
    <source>
        <dbReference type="Proteomes" id="UP000182658"/>
    </source>
</evidence>
<dbReference type="SMART" id="SM00248">
    <property type="entry name" value="ANK"/>
    <property type="match status" value="2"/>
</dbReference>
<keyword evidence="2 3" id="KW-0040">ANK repeat</keyword>
<feature type="non-terminal residue" evidence="4">
    <location>
        <position position="84"/>
    </location>
</feature>
<evidence type="ECO:0000313" key="4">
    <source>
        <dbReference type="EMBL" id="OIW30893.1"/>
    </source>
</evidence>
<dbReference type="Pfam" id="PF12796">
    <property type="entry name" value="Ank_2"/>
    <property type="match status" value="1"/>
</dbReference>
<feature type="repeat" description="ANK" evidence="3">
    <location>
        <begin position="31"/>
        <end position="63"/>
    </location>
</feature>
<dbReference type="AlphaFoldDB" id="A0A1J7IUA0"/>
<feature type="non-terminal residue" evidence="4">
    <location>
        <position position="1"/>
    </location>
</feature>
<dbReference type="PANTHER" id="PTHR24201:SF15">
    <property type="entry name" value="ANKYRIN REPEAT DOMAIN-CONTAINING PROTEIN 66"/>
    <property type="match status" value="1"/>
</dbReference>
<proteinExistence type="predicted"/>
<gene>
    <name evidence="4" type="ORF">CONLIGDRAFT_565240</name>
</gene>
<dbReference type="STRING" id="1408157.A0A1J7IUA0"/>
<dbReference type="PROSITE" id="PS50088">
    <property type="entry name" value="ANK_REPEAT"/>
    <property type="match status" value="2"/>
</dbReference>
<dbReference type="InParanoid" id="A0A1J7IUA0"/>
<evidence type="ECO:0000256" key="1">
    <source>
        <dbReference type="ARBA" id="ARBA00022737"/>
    </source>
</evidence>
<feature type="repeat" description="ANK" evidence="3">
    <location>
        <begin position="1"/>
        <end position="22"/>
    </location>
</feature>
<dbReference type="InterPro" id="IPR050776">
    <property type="entry name" value="Ank_Repeat/CDKN_Inhibitor"/>
</dbReference>
<evidence type="ECO:0000256" key="3">
    <source>
        <dbReference type="PROSITE-ProRule" id="PRU00023"/>
    </source>
</evidence>
<dbReference type="Proteomes" id="UP000182658">
    <property type="component" value="Unassembled WGS sequence"/>
</dbReference>
<accession>A0A1J7IUA0</accession>
<dbReference type="EMBL" id="KV875096">
    <property type="protein sequence ID" value="OIW30893.1"/>
    <property type="molecule type" value="Genomic_DNA"/>
</dbReference>
<sequence>PLHLAARGGHGAVVRLLLDHGAVDLDAADSCGRTALSYLAEAGDVDAVRFLVSLRANPEIPDTQGKTAADYASSNGHDEVLKVL</sequence>
<dbReference type="InterPro" id="IPR036770">
    <property type="entry name" value="Ankyrin_rpt-contain_sf"/>
</dbReference>
<keyword evidence="1" id="KW-0677">Repeat</keyword>
<evidence type="ECO:0000256" key="2">
    <source>
        <dbReference type="ARBA" id="ARBA00023043"/>
    </source>
</evidence>
<dbReference type="SUPFAM" id="SSF48403">
    <property type="entry name" value="Ankyrin repeat"/>
    <property type="match status" value="1"/>
</dbReference>
<organism evidence="4 5">
    <name type="scientific">Coniochaeta ligniaria NRRL 30616</name>
    <dbReference type="NCBI Taxonomy" id="1408157"/>
    <lineage>
        <taxon>Eukaryota</taxon>
        <taxon>Fungi</taxon>
        <taxon>Dikarya</taxon>
        <taxon>Ascomycota</taxon>
        <taxon>Pezizomycotina</taxon>
        <taxon>Sordariomycetes</taxon>
        <taxon>Sordariomycetidae</taxon>
        <taxon>Coniochaetales</taxon>
        <taxon>Coniochaetaceae</taxon>
        <taxon>Coniochaeta</taxon>
    </lineage>
</organism>
<protein>
    <submittedName>
        <fullName evidence="4">Ankyrin</fullName>
    </submittedName>
</protein>
<reference evidence="4 5" key="1">
    <citation type="submission" date="2016-10" db="EMBL/GenBank/DDBJ databases">
        <title>Draft genome sequence of Coniochaeta ligniaria NRRL30616, a lignocellulolytic fungus for bioabatement of inhibitors in plant biomass hydrolysates.</title>
        <authorList>
            <consortium name="DOE Joint Genome Institute"/>
            <person name="Jimenez D.J."/>
            <person name="Hector R.E."/>
            <person name="Riley R."/>
            <person name="Sun H."/>
            <person name="Grigoriev I.V."/>
            <person name="Van Elsas J.D."/>
            <person name="Nichols N.N."/>
        </authorList>
    </citation>
    <scope>NUCLEOTIDE SEQUENCE [LARGE SCALE GENOMIC DNA]</scope>
    <source>
        <strain evidence="4 5">NRRL 30616</strain>
    </source>
</reference>
<name>A0A1J7IUA0_9PEZI</name>
<dbReference type="Gene3D" id="1.25.40.20">
    <property type="entry name" value="Ankyrin repeat-containing domain"/>
    <property type="match status" value="1"/>
</dbReference>